<dbReference type="PRINTS" id="PR00633">
    <property type="entry name" value="RCCNDNSATION"/>
</dbReference>
<dbReference type="PANTHER" id="PTHR22870:SF352">
    <property type="entry name" value="REGULATOR OF CHROMOSOME CONDENSATION (RCC1) FAMILY PROTEIN"/>
    <property type="match status" value="1"/>
</dbReference>
<accession>A0A8J4RC34</accession>
<keyword evidence="2" id="KW-0677">Repeat</keyword>
<dbReference type="InterPro" id="IPR051210">
    <property type="entry name" value="Ub_ligase/GEF_domain"/>
</dbReference>
<keyword evidence="7" id="KW-0175">Coiled coil</keyword>
<dbReference type="SUPFAM" id="SSF50729">
    <property type="entry name" value="PH domain-like"/>
    <property type="match status" value="1"/>
</dbReference>
<feature type="region of interest" description="Disordered" evidence="8">
    <location>
        <begin position="841"/>
        <end position="871"/>
    </location>
</feature>
<dbReference type="PROSITE" id="PS50012">
    <property type="entry name" value="RCC1_3"/>
    <property type="match status" value="6"/>
</dbReference>
<feature type="region of interest" description="Disordered" evidence="8">
    <location>
        <begin position="1003"/>
        <end position="1051"/>
    </location>
</feature>
<feature type="repeat" description="RCC1" evidence="6">
    <location>
        <begin position="352"/>
        <end position="403"/>
    </location>
</feature>
<dbReference type="Proteomes" id="UP000737018">
    <property type="component" value="Unassembled WGS sequence"/>
</dbReference>
<evidence type="ECO:0000259" key="10">
    <source>
        <dbReference type="PROSITE" id="PS50178"/>
    </source>
</evidence>
<feature type="region of interest" description="Disordered" evidence="8">
    <location>
        <begin position="1112"/>
        <end position="1181"/>
    </location>
</feature>
<dbReference type="Pfam" id="PF25390">
    <property type="entry name" value="WD40_RLD"/>
    <property type="match status" value="1"/>
</dbReference>
<keyword evidence="1" id="KW-0479">Metal-binding</keyword>
<dbReference type="PANTHER" id="PTHR22870">
    <property type="entry name" value="REGULATOR OF CHROMOSOME CONDENSATION"/>
    <property type="match status" value="1"/>
</dbReference>
<keyword evidence="3 5" id="KW-0863">Zinc-finger</keyword>
<feature type="domain" description="FYVE-type" evidence="10">
    <location>
        <begin position="681"/>
        <end position="743"/>
    </location>
</feature>
<feature type="compositionally biased region" description="Polar residues" evidence="8">
    <location>
        <begin position="242"/>
        <end position="252"/>
    </location>
</feature>
<dbReference type="Pfam" id="PF13713">
    <property type="entry name" value="BRX_N"/>
    <property type="match status" value="1"/>
</dbReference>
<keyword evidence="9" id="KW-0812">Transmembrane</keyword>
<keyword evidence="9" id="KW-1133">Transmembrane helix</keyword>
<keyword evidence="9" id="KW-0472">Membrane</keyword>
<dbReference type="Pfam" id="PF08381">
    <property type="entry name" value="BRX"/>
    <property type="match status" value="1"/>
</dbReference>
<dbReference type="Gene3D" id="2.130.10.30">
    <property type="entry name" value="Regulator of chromosome condensation 1/beta-lactamase-inhibitor protein II"/>
    <property type="match status" value="2"/>
</dbReference>
<dbReference type="InterPro" id="IPR001849">
    <property type="entry name" value="PH_domain"/>
</dbReference>
<dbReference type="Gene3D" id="3.30.40.10">
    <property type="entry name" value="Zinc/RING finger domain, C3HC4 (zinc finger)"/>
    <property type="match status" value="1"/>
</dbReference>
<dbReference type="InterPro" id="IPR000408">
    <property type="entry name" value="Reg_chr_condens"/>
</dbReference>
<dbReference type="PROSITE" id="PS51514">
    <property type="entry name" value="BRX"/>
    <property type="match status" value="1"/>
</dbReference>
<dbReference type="InterPro" id="IPR011993">
    <property type="entry name" value="PH-like_dom_sf"/>
</dbReference>
<evidence type="ECO:0000256" key="5">
    <source>
        <dbReference type="PROSITE-ProRule" id="PRU00091"/>
    </source>
</evidence>
<sequence>MRGTAFANAANRSPFSDTYWSLQALSCSLNLWSCLLLMLLLMCFLPLRTFIRSNNLQLSKNGMADPVSSANHERDVEQAIIALKKGTQLIKYSRQGKPKFCPFRISALNKQDETTLIWFSRGEERNLKLSSISRIVPGQRTAVFRRYLRPEKDYLSFSLLYNNGERSLDLICKDKAEAEVWFAGLKALISSGKQNIRRTRSDISDTHEGGSFTPNSRPFGATLDFTSSISRSRASLDSNSRESTFSSKSSDVGSKRANMQLRTSTGDGVRISVSSTPSCSSGGSGPDDIESLGDVYVWGEVWSDGIFPDGSVSPIPIKTDVLIPRPLETNVVLDVHQISCGVRHVALVTRQGEVFTWGEESGGRLGHGIDKDFSHPRLVEFLAVTNIDFVACGEFHTCAVSTSGDLFTWGDGTHNSGLLGHGTDVSHWIPKRIAGPLEGLQVLSVACGTWHSALATSNGKMFTFGDGTYGVLGHGDRESVPYPKEVQSLSGLKTIKVACGVWHTAAIVEVMSQSGANVSSRKLFTWGDGDKHRLGHGNNDTYLLPTCVSSLIDYNFHQLACGHTLTMALTTSGHVFTMGGTAYGQLGNPLSDGRVPCLVQDKLVGEFVEEISCGAYHVAVLTSRSEVYTWGRGANGRLGHGDIEDRKSPTLVEALKDRHVKNIYCGSNFTSSICIHKWVSGADQSVCSGCRQAFGFTRKRHNCYNCGLVHCHACSSRKALKAALAPTPGKPHRVCDACFVKLKAAEAGNASNVSRKITAPRHSIDSSRERFERGEVRSSRILLSPTSEPVKYLEINSGKHGSRSLSPSVVRTSQVPSLLPLKDISFPSSLSALQNAFRPVLPSSPRSSLNSRPASPYSRKPSPPPSATPAFSRSLIDSLRKTNDLLNQELSKLQNQVKSLKQKCDAQDLELKNLNQNAKRAASFAEEESSKSRVVRELVKSVAEQLKEVTEMLPPEVSDSETFKAIHSQVEALLHTTSTSHHSSLTVLESLKVKDKRTHSHVDVARVADVSQNGRNSLQESNRSSGSNTRGAVSHHSAEHGSISDESSTMRNGKKEVIEQFEPGVYVTVILLQNGTKIFKRVRFSKRKFDEHQAEDWWSKNKDRVLKRYCPPTASPASIGSSSTSVPVDEGSPSTYAPPADEGSFSTSVPVDEGSSSTSAPADETPAPIEENNEALASSQT</sequence>
<feature type="repeat" description="RCC1" evidence="6">
    <location>
        <begin position="404"/>
        <end position="458"/>
    </location>
</feature>
<dbReference type="CDD" id="cd00065">
    <property type="entry name" value="FYVE_like_SF"/>
    <property type="match status" value="1"/>
</dbReference>
<dbReference type="PROSITE" id="PS00626">
    <property type="entry name" value="RCC1_2"/>
    <property type="match status" value="1"/>
</dbReference>
<organism evidence="12 13">
    <name type="scientific">Castanea mollissima</name>
    <name type="common">Chinese chestnut</name>
    <dbReference type="NCBI Taxonomy" id="60419"/>
    <lineage>
        <taxon>Eukaryota</taxon>
        <taxon>Viridiplantae</taxon>
        <taxon>Streptophyta</taxon>
        <taxon>Embryophyta</taxon>
        <taxon>Tracheophyta</taxon>
        <taxon>Spermatophyta</taxon>
        <taxon>Magnoliopsida</taxon>
        <taxon>eudicotyledons</taxon>
        <taxon>Gunneridae</taxon>
        <taxon>Pentapetalae</taxon>
        <taxon>rosids</taxon>
        <taxon>fabids</taxon>
        <taxon>Fagales</taxon>
        <taxon>Fagaceae</taxon>
        <taxon>Castanea</taxon>
    </lineage>
</organism>
<dbReference type="InterPro" id="IPR009091">
    <property type="entry name" value="RCC1/BLIP-II"/>
</dbReference>
<feature type="compositionally biased region" description="Low complexity" evidence="8">
    <location>
        <begin position="841"/>
        <end position="860"/>
    </location>
</feature>
<proteinExistence type="predicted"/>
<evidence type="ECO:0000256" key="3">
    <source>
        <dbReference type="ARBA" id="ARBA00022771"/>
    </source>
</evidence>
<dbReference type="InterPro" id="IPR011011">
    <property type="entry name" value="Znf_FYVE_PHD"/>
</dbReference>
<feature type="compositionally biased region" description="Low complexity" evidence="8">
    <location>
        <begin position="1112"/>
        <end position="1128"/>
    </location>
</feature>
<dbReference type="InterPro" id="IPR058923">
    <property type="entry name" value="RCC1-like_dom"/>
</dbReference>
<feature type="coiled-coil region" evidence="7">
    <location>
        <begin position="876"/>
        <end position="917"/>
    </location>
</feature>
<evidence type="ECO:0000313" key="12">
    <source>
        <dbReference type="EMBL" id="KAF3961157.1"/>
    </source>
</evidence>
<dbReference type="OrthoDB" id="5981550at2759"/>
<dbReference type="InterPro" id="IPR027988">
    <property type="entry name" value="BRX_N"/>
</dbReference>
<evidence type="ECO:0000256" key="1">
    <source>
        <dbReference type="ARBA" id="ARBA00022723"/>
    </source>
</evidence>
<dbReference type="InterPro" id="IPR013591">
    <property type="entry name" value="Brevis_radix_dom"/>
</dbReference>
<comment type="caution">
    <text evidence="12">The sequence shown here is derived from an EMBL/GenBank/DDBJ whole genome shotgun (WGS) entry which is preliminary data.</text>
</comment>
<dbReference type="SUPFAM" id="SSF57903">
    <property type="entry name" value="FYVE/PHD zinc finger"/>
    <property type="match status" value="1"/>
</dbReference>
<feature type="domain" description="BRX" evidence="11">
    <location>
        <begin position="1055"/>
        <end position="1110"/>
    </location>
</feature>
<gene>
    <name evidence="12" type="ORF">CMV_014193</name>
</gene>
<dbReference type="SUPFAM" id="SSF50985">
    <property type="entry name" value="RCC1/BLIP-II"/>
    <property type="match status" value="1"/>
</dbReference>
<dbReference type="Gene3D" id="2.30.29.30">
    <property type="entry name" value="Pleckstrin-homology domain (PH domain)/Phosphotyrosine-binding domain (PTB)"/>
    <property type="match status" value="1"/>
</dbReference>
<dbReference type="FunFam" id="2.130.10.30:FF:000031">
    <property type="entry name" value="PH, RCC1 and FYVE domains-containing protein 1"/>
    <property type="match status" value="1"/>
</dbReference>
<dbReference type="Pfam" id="PF01363">
    <property type="entry name" value="FYVE"/>
    <property type="match status" value="1"/>
</dbReference>
<dbReference type="InterPro" id="IPR017455">
    <property type="entry name" value="Znf_FYVE-rel"/>
</dbReference>
<evidence type="ECO:0000256" key="9">
    <source>
        <dbReference type="SAM" id="Phobius"/>
    </source>
</evidence>
<dbReference type="SMART" id="SM00064">
    <property type="entry name" value="FYVE"/>
    <property type="match status" value="1"/>
</dbReference>
<keyword evidence="13" id="KW-1185">Reference proteome</keyword>
<dbReference type="EMBL" id="JRKL02001956">
    <property type="protein sequence ID" value="KAF3961157.1"/>
    <property type="molecule type" value="Genomic_DNA"/>
</dbReference>
<evidence type="ECO:0000256" key="4">
    <source>
        <dbReference type="ARBA" id="ARBA00022833"/>
    </source>
</evidence>
<dbReference type="CDD" id="cd13365">
    <property type="entry name" value="PH_PLC_plant-like"/>
    <property type="match status" value="1"/>
</dbReference>
<keyword evidence="4" id="KW-0862">Zinc</keyword>
<feature type="repeat" description="RCC1" evidence="6">
    <location>
        <begin position="459"/>
        <end position="510"/>
    </location>
</feature>
<feature type="repeat" description="RCC1" evidence="6">
    <location>
        <begin position="625"/>
        <end position="676"/>
    </location>
</feature>
<evidence type="ECO:0000313" key="13">
    <source>
        <dbReference type="Proteomes" id="UP000737018"/>
    </source>
</evidence>
<evidence type="ECO:0000256" key="7">
    <source>
        <dbReference type="SAM" id="Coils"/>
    </source>
</evidence>
<feature type="repeat" description="RCC1" evidence="6">
    <location>
        <begin position="521"/>
        <end position="572"/>
    </location>
</feature>
<evidence type="ECO:0000256" key="2">
    <source>
        <dbReference type="ARBA" id="ARBA00022737"/>
    </source>
</evidence>
<feature type="compositionally biased region" description="Polar residues" evidence="8">
    <location>
        <begin position="1010"/>
        <end position="1031"/>
    </location>
</feature>
<evidence type="ECO:0000256" key="6">
    <source>
        <dbReference type="PROSITE-ProRule" id="PRU00235"/>
    </source>
</evidence>
<dbReference type="InterPro" id="IPR013083">
    <property type="entry name" value="Znf_RING/FYVE/PHD"/>
</dbReference>
<dbReference type="Pfam" id="PF16457">
    <property type="entry name" value="PH_12"/>
    <property type="match status" value="1"/>
</dbReference>
<name>A0A8J4RC34_9ROSI</name>
<reference evidence="12" key="1">
    <citation type="submission" date="2020-03" db="EMBL/GenBank/DDBJ databases">
        <title>Castanea mollissima Vanexum genome sequencing.</title>
        <authorList>
            <person name="Staton M."/>
        </authorList>
    </citation>
    <scope>NUCLEOTIDE SEQUENCE</scope>
    <source>
        <tissue evidence="12">Leaf</tissue>
    </source>
</reference>
<feature type="compositionally biased region" description="Low complexity" evidence="8">
    <location>
        <begin position="272"/>
        <end position="281"/>
    </location>
</feature>
<dbReference type="AlphaFoldDB" id="A0A8J4RC34"/>
<feature type="region of interest" description="Disordered" evidence="8">
    <location>
        <begin position="234"/>
        <end position="286"/>
    </location>
</feature>
<feature type="transmembrane region" description="Helical" evidence="9">
    <location>
        <begin position="29"/>
        <end position="51"/>
    </location>
</feature>
<dbReference type="FunFam" id="2.130.10.30:FF:000028">
    <property type="entry name" value="PH, RCC1 and FYVE domains-containing protein 1"/>
    <property type="match status" value="1"/>
</dbReference>
<dbReference type="GO" id="GO:0008270">
    <property type="term" value="F:zinc ion binding"/>
    <property type="evidence" value="ECO:0007669"/>
    <property type="project" value="UniProtKB-KW"/>
</dbReference>
<feature type="repeat" description="RCC1" evidence="6">
    <location>
        <begin position="573"/>
        <end position="624"/>
    </location>
</feature>
<feature type="compositionally biased region" description="Polar residues" evidence="8">
    <location>
        <begin position="1144"/>
        <end position="1160"/>
    </location>
</feature>
<protein>
    <submittedName>
        <fullName evidence="12">Uncharacterized protein</fullName>
    </submittedName>
</protein>
<evidence type="ECO:0000259" key="11">
    <source>
        <dbReference type="PROSITE" id="PS51514"/>
    </source>
</evidence>
<dbReference type="PROSITE" id="PS50178">
    <property type="entry name" value="ZF_FYVE"/>
    <property type="match status" value="1"/>
</dbReference>
<dbReference type="InterPro" id="IPR000306">
    <property type="entry name" value="Znf_FYVE"/>
</dbReference>
<evidence type="ECO:0000256" key="8">
    <source>
        <dbReference type="SAM" id="MobiDB-lite"/>
    </source>
</evidence>